<dbReference type="Pfam" id="PF08148">
    <property type="entry name" value="DSHCT"/>
    <property type="match status" value="1"/>
</dbReference>
<dbReference type="GO" id="GO:0005524">
    <property type="term" value="F:ATP binding"/>
    <property type="evidence" value="ECO:0007669"/>
    <property type="project" value="UniProtKB-KW"/>
</dbReference>
<keyword evidence="1" id="KW-0547">Nucleotide-binding</keyword>
<evidence type="ECO:0000256" key="5">
    <source>
        <dbReference type="SAM" id="MobiDB-lite"/>
    </source>
</evidence>
<dbReference type="Pfam" id="PF00270">
    <property type="entry name" value="DEAD"/>
    <property type="match status" value="1"/>
</dbReference>
<feature type="region of interest" description="Disordered" evidence="5">
    <location>
        <begin position="226"/>
        <end position="249"/>
    </location>
</feature>
<feature type="domain" description="Helicase ATP-binding" evidence="6">
    <location>
        <begin position="24"/>
        <end position="182"/>
    </location>
</feature>
<dbReference type="InterPro" id="IPR050699">
    <property type="entry name" value="RNA-DNA_Helicase"/>
</dbReference>
<dbReference type="SUPFAM" id="SSF52540">
    <property type="entry name" value="P-loop containing nucleoside triphosphate hydrolases"/>
    <property type="match status" value="1"/>
</dbReference>
<dbReference type="InterPro" id="IPR014001">
    <property type="entry name" value="Helicase_ATP-bd"/>
</dbReference>
<evidence type="ECO:0000313" key="8">
    <source>
        <dbReference type="EMBL" id="CAB4620846.1"/>
    </source>
</evidence>
<dbReference type="Gene3D" id="1.10.3380.30">
    <property type="match status" value="1"/>
</dbReference>
<evidence type="ECO:0000256" key="1">
    <source>
        <dbReference type="ARBA" id="ARBA00022741"/>
    </source>
</evidence>
<dbReference type="InterPro" id="IPR058621">
    <property type="entry name" value="SH3_HelY"/>
</dbReference>
<dbReference type="GO" id="GO:0070478">
    <property type="term" value="P:nuclear-transcribed mRNA catabolic process, 3'-5' exonucleolytic nonsense-mediated decay"/>
    <property type="evidence" value="ECO:0007669"/>
    <property type="project" value="TreeGrafter"/>
</dbReference>
<organism evidence="8">
    <name type="scientific">freshwater metagenome</name>
    <dbReference type="NCBI Taxonomy" id="449393"/>
    <lineage>
        <taxon>unclassified sequences</taxon>
        <taxon>metagenomes</taxon>
        <taxon>ecological metagenomes</taxon>
    </lineage>
</organism>
<dbReference type="GO" id="GO:0003676">
    <property type="term" value="F:nucleic acid binding"/>
    <property type="evidence" value="ECO:0007669"/>
    <property type="project" value="InterPro"/>
</dbReference>
<sequence>MSSVRDTFLSQLKYAPDTFQVKAMDSIDADASVLVAAPTGSGKTLIAEYGIARARSAGLRAFYTTPIKALSNQKFRDLGELYGPHNVGLITGDNAINAEAPVVVMTTEVLRNMIYASSSRLDNLGVVILDEVHYLQDAYRGPVWEEVIIQLDPEVQLVCLSATVSNADEVAEWLSTVRGRTDVVIETTRPIELTNHFALHDNASGRTEMYPTVINGEANAHVQRMLAGGRPGPQRGGGNQKKSRRFSPPTRPEIIELLEDNNMLPAIVFIFSRAQCEDAVTSCMRAGMVLTSVEEENQIREIVERHCESLTDDDKTALEYHYFLDDIGTGISCHHAGMIPMFKEAVEECFVKGLVKVVFATETLAVGINMPARAVVIEKLTKYTGEHHQLLRASEFTQLTGRAGRRGLDDIGHAISLWNPFVNFDQVVGLALSRSFRLSSAFRPTFNMAVNMVRRHSTDGAHHILNLSFAQFQADRDVVTSEATLEKRRRELALLERTHQELENEGIDDSQRETLASNVEVEIALRGLRPGDIVMFDAANIRGRGLILATAARRSGIRLTVVTPSRKIIDVMAKDLRSVPVRGGQVDLPVPFEPARTEFIKEATARLTKARVDETMGRTIEAHDGPRISESPVSSKNIRRLRKEIEQMESSSRNRAGSVGARFMDVVELLEDLQYIDNWTLTEKGETLAGIFHESDLLVVEVMNRGVLDNLSVNDLVAVLSTIIYEPRGGDNGGPTRWPSDTVRQRFKRIEKISESLQESQRQRGMHIHRAPNGGIAHETAGWASGKPLSRILDPELTPGDFVRCMRQLIDLLRQIATTTSNEALRSTAEDAARSINRGVVAAAQGGSAA</sequence>
<dbReference type="InterPro" id="IPR001650">
    <property type="entry name" value="Helicase_C-like"/>
</dbReference>
<dbReference type="Gene3D" id="3.40.50.300">
    <property type="entry name" value="P-loop containing nucleotide triphosphate hydrolases"/>
    <property type="match status" value="2"/>
</dbReference>
<keyword evidence="2" id="KW-0378">Hydrolase</keyword>
<dbReference type="PANTHER" id="PTHR12131">
    <property type="entry name" value="ATP-DEPENDENT RNA AND DNA HELICASE"/>
    <property type="match status" value="1"/>
</dbReference>
<reference evidence="8" key="1">
    <citation type="submission" date="2020-05" db="EMBL/GenBank/DDBJ databases">
        <authorList>
            <person name="Chiriac C."/>
            <person name="Salcher M."/>
            <person name="Ghai R."/>
            <person name="Kavagutti S V."/>
        </authorList>
    </citation>
    <scope>NUCLEOTIDE SEQUENCE</scope>
</reference>
<dbReference type="InterPro" id="IPR011545">
    <property type="entry name" value="DEAD/DEAH_box_helicase_dom"/>
</dbReference>
<evidence type="ECO:0000256" key="4">
    <source>
        <dbReference type="ARBA" id="ARBA00022840"/>
    </source>
</evidence>
<gene>
    <name evidence="8" type="ORF">UFOPK1874_01035</name>
</gene>
<name>A0A6J6I641_9ZZZZ</name>
<keyword evidence="3" id="KW-0347">Helicase</keyword>
<dbReference type="GO" id="GO:0016787">
    <property type="term" value="F:hydrolase activity"/>
    <property type="evidence" value="ECO:0007669"/>
    <property type="project" value="UniProtKB-KW"/>
</dbReference>
<dbReference type="PROSITE" id="PS51192">
    <property type="entry name" value="HELICASE_ATP_BIND_1"/>
    <property type="match status" value="1"/>
</dbReference>
<dbReference type="SMART" id="SM00487">
    <property type="entry name" value="DEXDc"/>
    <property type="match status" value="1"/>
</dbReference>
<dbReference type="AlphaFoldDB" id="A0A6J6I641"/>
<dbReference type="InterPro" id="IPR027417">
    <property type="entry name" value="P-loop_NTPase"/>
</dbReference>
<dbReference type="GO" id="GO:0055087">
    <property type="term" value="C:Ski complex"/>
    <property type="evidence" value="ECO:0007669"/>
    <property type="project" value="TreeGrafter"/>
</dbReference>
<dbReference type="PANTHER" id="PTHR12131:SF1">
    <property type="entry name" value="ATP-DEPENDENT RNA HELICASE SUPV3L1, MITOCHONDRIAL-RELATED"/>
    <property type="match status" value="1"/>
</dbReference>
<dbReference type="EMBL" id="CAEZUX010000142">
    <property type="protein sequence ID" value="CAB4620846.1"/>
    <property type="molecule type" value="Genomic_DNA"/>
</dbReference>
<evidence type="ECO:0000259" key="7">
    <source>
        <dbReference type="PROSITE" id="PS51194"/>
    </source>
</evidence>
<dbReference type="SMART" id="SM01142">
    <property type="entry name" value="DSHCT"/>
    <property type="match status" value="1"/>
</dbReference>
<evidence type="ECO:0000256" key="3">
    <source>
        <dbReference type="ARBA" id="ARBA00022806"/>
    </source>
</evidence>
<dbReference type="SMART" id="SM00490">
    <property type="entry name" value="HELICc"/>
    <property type="match status" value="1"/>
</dbReference>
<evidence type="ECO:0000259" key="6">
    <source>
        <dbReference type="PROSITE" id="PS51192"/>
    </source>
</evidence>
<protein>
    <submittedName>
        <fullName evidence="8">Unannotated protein</fullName>
    </submittedName>
</protein>
<dbReference type="PROSITE" id="PS51194">
    <property type="entry name" value="HELICASE_CTER"/>
    <property type="match status" value="1"/>
</dbReference>
<dbReference type="CDD" id="cd18795">
    <property type="entry name" value="SF2_C_Ski2"/>
    <property type="match status" value="1"/>
</dbReference>
<dbReference type="InterPro" id="IPR012961">
    <property type="entry name" value="Ski2/MTR4_C"/>
</dbReference>
<feature type="compositionally biased region" description="Gly residues" evidence="5">
    <location>
        <begin position="229"/>
        <end position="239"/>
    </location>
</feature>
<proteinExistence type="predicted"/>
<accession>A0A6J6I641</accession>
<keyword evidence="4" id="KW-0067">ATP-binding</keyword>
<evidence type="ECO:0000256" key="2">
    <source>
        <dbReference type="ARBA" id="ARBA00022801"/>
    </source>
</evidence>
<dbReference type="Pfam" id="PF26090">
    <property type="entry name" value="SH3_HelY"/>
    <property type="match status" value="1"/>
</dbReference>
<dbReference type="Pfam" id="PF00271">
    <property type="entry name" value="Helicase_C"/>
    <property type="match status" value="1"/>
</dbReference>
<dbReference type="GO" id="GO:0004386">
    <property type="term" value="F:helicase activity"/>
    <property type="evidence" value="ECO:0007669"/>
    <property type="project" value="UniProtKB-KW"/>
</dbReference>
<feature type="domain" description="Helicase C-terminal" evidence="7">
    <location>
        <begin position="249"/>
        <end position="454"/>
    </location>
</feature>